<proteinExistence type="predicted"/>
<keyword evidence="2" id="KW-1185">Reference proteome</keyword>
<protein>
    <submittedName>
        <fullName evidence="1">Uncharacterized protein</fullName>
    </submittedName>
</protein>
<accession>A0A2I1G1N8</accession>
<name>A0A2I1G1N8_9GLOM</name>
<evidence type="ECO:0000313" key="1">
    <source>
        <dbReference type="EMBL" id="PKY40544.1"/>
    </source>
</evidence>
<evidence type="ECO:0000313" key="2">
    <source>
        <dbReference type="Proteomes" id="UP000234323"/>
    </source>
</evidence>
<comment type="caution">
    <text evidence="1">The sequence shown here is derived from an EMBL/GenBank/DDBJ whole genome shotgun (WGS) entry which is preliminary data.</text>
</comment>
<dbReference type="EMBL" id="LLXI01000107">
    <property type="protein sequence ID" value="PKY40544.1"/>
    <property type="molecule type" value="Genomic_DNA"/>
</dbReference>
<dbReference type="Proteomes" id="UP000234323">
    <property type="component" value="Unassembled WGS sequence"/>
</dbReference>
<gene>
    <name evidence="1" type="ORF">RhiirA4_453938</name>
</gene>
<dbReference type="AlphaFoldDB" id="A0A2I1G1N8"/>
<organism evidence="1 2">
    <name type="scientific">Rhizophagus irregularis</name>
    <dbReference type="NCBI Taxonomy" id="588596"/>
    <lineage>
        <taxon>Eukaryota</taxon>
        <taxon>Fungi</taxon>
        <taxon>Fungi incertae sedis</taxon>
        <taxon>Mucoromycota</taxon>
        <taxon>Glomeromycotina</taxon>
        <taxon>Glomeromycetes</taxon>
        <taxon>Glomerales</taxon>
        <taxon>Glomeraceae</taxon>
        <taxon>Rhizophagus</taxon>
    </lineage>
</organism>
<sequence>MAAQNNLGNIYTKNKHPVSGLDFALFKLSLYIESSGCAIEFLFNKNPLCAISVQYNNISKEKELYAIVSGKQNEMKKHLAPLKDKKKDMDLVIGLMGKGLLLSGTIKQVLANMGEKKTCQL</sequence>
<reference evidence="1 2" key="1">
    <citation type="submission" date="2015-10" db="EMBL/GenBank/DDBJ databases">
        <title>Genome analyses suggest a sexual origin of heterokaryosis in a supposedly ancient asexual fungus.</title>
        <authorList>
            <person name="Ropars J."/>
            <person name="Sedzielewska K."/>
            <person name="Noel J."/>
            <person name="Charron P."/>
            <person name="Farinelli L."/>
            <person name="Marton T."/>
            <person name="Kruger M."/>
            <person name="Pelin A."/>
            <person name="Brachmann A."/>
            <person name="Corradi N."/>
        </authorList>
    </citation>
    <scope>NUCLEOTIDE SEQUENCE [LARGE SCALE GENOMIC DNA]</scope>
    <source>
        <strain evidence="1 2">A4</strain>
    </source>
</reference>